<dbReference type="SUPFAM" id="SSF56112">
    <property type="entry name" value="Protein kinase-like (PK-like)"/>
    <property type="match status" value="1"/>
</dbReference>
<feature type="region of interest" description="Disordered" evidence="10">
    <location>
        <begin position="122"/>
        <end position="145"/>
    </location>
</feature>
<dbReference type="FunFam" id="1.10.510.10:FF:000699">
    <property type="entry name" value="Probable serine/threonine-protein kinase iksA"/>
    <property type="match status" value="1"/>
</dbReference>
<evidence type="ECO:0000256" key="6">
    <source>
        <dbReference type="ARBA" id="ARBA00022840"/>
    </source>
</evidence>
<feature type="region of interest" description="Disordered" evidence="10">
    <location>
        <begin position="480"/>
        <end position="592"/>
    </location>
</feature>
<keyword evidence="2" id="KW-0723">Serine/threonine-protein kinase</keyword>
<evidence type="ECO:0000313" key="12">
    <source>
        <dbReference type="EMBL" id="GAM38372.1"/>
    </source>
</evidence>
<keyword evidence="3" id="KW-0808">Transferase</keyword>
<dbReference type="PANTHER" id="PTHR11042">
    <property type="entry name" value="EUKARYOTIC TRANSLATION INITIATION FACTOR 2-ALPHA KINASE EIF2-ALPHA KINASE -RELATED"/>
    <property type="match status" value="1"/>
</dbReference>
<dbReference type="GO" id="GO:0046873">
    <property type="term" value="F:metal ion transmembrane transporter activity"/>
    <property type="evidence" value="ECO:0007669"/>
    <property type="project" value="InterPro"/>
</dbReference>
<feature type="region of interest" description="Disordered" evidence="10">
    <location>
        <begin position="742"/>
        <end position="770"/>
    </location>
</feature>
<dbReference type="Pfam" id="PF00069">
    <property type="entry name" value="Pkinase"/>
    <property type="match status" value="1"/>
</dbReference>
<dbReference type="PROSITE" id="PS00108">
    <property type="entry name" value="PROTEIN_KINASE_ST"/>
    <property type="match status" value="1"/>
</dbReference>
<dbReference type="Proteomes" id="UP000053095">
    <property type="component" value="Unassembled WGS sequence"/>
</dbReference>
<evidence type="ECO:0000256" key="2">
    <source>
        <dbReference type="ARBA" id="ARBA00022527"/>
    </source>
</evidence>
<feature type="domain" description="Protein kinase" evidence="11">
    <location>
        <begin position="158"/>
        <end position="475"/>
    </location>
</feature>
<dbReference type="GO" id="GO:0005524">
    <property type="term" value="F:ATP binding"/>
    <property type="evidence" value="ECO:0007669"/>
    <property type="project" value="UniProtKB-KW"/>
</dbReference>
<gene>
    <name evidence="12" type="ORF">TCE0_033f09040</name>
</gene>
<comment type="caution">
    <text evidence="12">The sequence shown here is derived from an EMBL/GenBank/DDBJ whole genome shotgun (WGS) entry which is preliminary data.</text>
</comment>
<name>A0A6V8HAA8_TALPI</name>
<feature type="compositionally biased region" description="Polar residues" evidence="10">
    <location>
        <begin position="536"/>
        <end position="547"/>
    </location>
</feature>
<feature type="compositionally biased region" description="Basic and acidic residues" evidence="10">
    <location>
        <begin position="1335"/>
        <end position="1345"/>
    </location>
</feature>
<evidence type="ECO:0000256" key="4">
    <source>
        <dbReference type="ARBA" id="ARBA00022741"/>
    </source>
</evidence>
<evidence type="ECO:0000256" key="9">
    <source>
        <dbReference type="ARBA" id="ARBA00048679"/>
    </source>
</evidence>
<evidence type="ECO:0000256" key="7">
    <source>
        <dbReference type="ARBA" id="ARBA00037982"/>
    </source>
</evidence>
<dbReference type="PROSITE" id="PS50011">
    <property type="entry name" value="PROTEIN_KINASE_DOM"/>
    <property type="match status" value="1"/>
</dbReference>
<dbReference type="GO" id="GO:0004674">
    <property type="term" value="F:protein serine/threonine kinase activity"/>
    <property type="evidence" value="ECO:0007669"/>
    <property type="project" value="UniProtKB-KW"/>
</dbReference>
<evidence type="ECO:0000259" key="11">
    <source>
        <dbReference type="PROSITE" id="PS50011"/>
    </source>
</evidence>
<proteinExistence type="inferred from homology"/>
<feature type="region of interest" description="Disordered" evidence="10">
    <location>
        <begin position="66"/>
        <end position="86"/>
    </location>
</feature>
<dbReference type="Gene3D" id="1.10.510.10">
    <property type="entry name" value="Transferase(Phosphotransferase) domain 1"/>
    <property type="match status" value="1"/>
</dbReference>
<dbReference type="FunFam" id="3.30.200.20:FF:000306">
    <property type="entry name" value="IKS protein kinase"/>
    <property type="match status" value="1"/>
</dbReference>
<sequence length="2125" mass="242374">MADDAPRSMSIVPYSSNRHVVLRHNDSVVVLDRDSQQLVLRNANTSNNEDLDLDLPGCPYCHRPMRGQDNEPDVHRGRSGGPEQHDFVTPEYFRLLHDSIPNSEASTPPPLSPRLRLAQPALTDGTVGSSSPYVQPPPQSPQGISSTAFSQGYFKKFFVEEAELGRGGKGVVLLVKHMLDGVSLGHFACKRVPVGDDHEWLEKVLIEVQLLQHLSHQNLVSYRHVWLEDFKISTFSPSVPCAFILQQYCNAGDLHKYVVGNAPTSTTAQQLKERLRRRSKGQPETPDFSGPRKLHFEEIYSFFKDITSGIRFLHANGFIHRDLKPSNCLLHDSGQELRVLVSDFGEVQYENTVRKSTGTTGTISYCAPEVLQRVSPNGPFVNFTFKSDVFSLGMILHFLCFAQLPYRSADLMEEKEDVDELRAEISGWKGFDDSLKRLRPDLPDKLYTILQRLLSIDPTFRPTADEVLVSIQAGVTGNETRRFGRASSTGADFRQRIQPIDSPAPISARPSRSPVKNASRSTGPLAVRSPVRYETRSVTSNMNNASFETDPDSNHRRSPSSQDQDVILRPRFRSTPSTPPQRLDADDEEHADGQRRYTHPMIQHHNHDPPSTPPMQTPLPPHRLLPPPPETFWSSNAYLYLIPIPSMDIQIPIPNARLVPVILGNSHKRVTVYEAYALGRSLSLANFTGWPATCQFGMAVPKSTDIQVYVGGGTFFVMPATTNASGPTTSPYMTTTVGPTLPPIPTTSPTSTPVADKGLSSGAKAGSDRRPTVSLQNYFGAFDIDQVKEYIQAAGKTGQRGIYEPRDAELQRFNAEETVKRTIESDATYLSFGDGGTKATLTEWGQHLQISRYLGHGPSGIYTIEHESTPEPNMPGKRSQHLLNMIENAEGFGFDVNLPPGDWEQKTYWLRNRWPRVAFENPGIWELTQQWVIRDNVVIQQFVFRNFTDSPLTINYSTVLRLLIRELNFANPDNSFNNRTNENHDEGPGPGGYGLVNLYGLSVRGEHQNEHGDKERSSEIPSTDLNPDAVAAVMGCFINGEALMEGTYWEGSVTTLPKGVSSFVAGYKLVLLSTQRESWKQLLLTKEDVDIDGFLWKTQPPTDIPLDAFLFNEPFYVGRNVEHILTVCAIPITEGPVWDYEAKDVDEDDKSPVIALTCGDMGGHRVCSSASYFAFKFLLEVCRSLRNDHPLVNRVKQTCLGHLRWVFKLAKRKDNGEFYRYYWATGDSVRFFRADLEIGDPVDIFENVSLNEDHPNISQPLPDGPTDTPFQILKAYELFAFLERPIVGIKQNERTEPTTGDQLTGAPTTPIEGSTDEMHKAGTKPLSSTDTTRTIQDELSKEKEKEKAEIRDFLNQSNDDIAMKWVKVLDERNKRDAFAWPHSDRGGMNYFRLDDHVWIWNTIKAISILLDWEESVKNNRKKIRKMKGSEIDTDEWSHRWIDIMRKYMPTRVKREIIQRFTTVYDVSPERILAVTRSPRETRFGFHLRDTALFYHIVDGELMLGEEENRWLNLIEIQKRFASTLDMESDHPMGHGLAVLMAKFAYHQDSDARNAFEESSRMLNMSMLTNGLFSGQISSDGEAEHSIHHHDRLLHVPFEIPYLLYTAQPEEVAPRKSQMGKKKKDEETSVILSGTIPFNDQIDLKSIIDIKEEWLYNYPSFLDFTTYRVGLSLYSIIYDIVVQRDQDRTITSGEDKENVQDRKAGDILTQAFDAWDMRDNLPSSTIYGPIKEGPTGHKWGDRCFNLEDVWTRLSSSRTAENAKKRFICCRNCPVDYVMMCCVATPANEHPSLRLFFDRHSKGATDFEDRATRVFNIWETEFHCSFLQLDKPQGKKQNPDKEENKKSIIGGELMFKPLTRRLPKLDGQVLQRASCSFRFYGDFFDRYWTCHYLDSYMGKTPEWDMDEYLGKDSRDLKRLFKDADTYVWQQRKILELLLFHRIMSEVNVSTRNIVRKIQEKLSGDTADGTKEVTTSNFNPNVYFESLKTWAELHVILEFLDEDLERISNNVKNWNSREQDRRTEKPRWTNNDEKKYRDAINRAFLECQRDERGLLANKAAVSSLAKTLSYRRDEAKNDYDRYMSERNFHQNDNIKYFTYSTVIFLPLGFAASIYSMQASPPQMYFSIW</sequence>
<feature type="compositionally biased region" description="Polar residues" evidence="10">
    <location>
        <begin position="1297"/>
        <end position="1307"/>
    </location>
</feature>
<feature type="compositionally biased region" description="Low complexity" evidence="10">
    <location>
        <begin position="499"/>
        <end position="514"/>
    </location>
</feature>
<dbReference type="GO" id="GO:0005634">
    <property type="term" value="C:nucleus"/>
    <property type="evidence" value="ECO:0007669"/>
    <property type="project" value="TreeGrafter"/>
</dbReference>
<dbReference type="SMART" id="SM00220">
    <property type="entry name" value="S_TKc"/>
    <property type="match status" value="1"/>
</dbReference>
<dbReference type="GO" id="GO:0016020">
    <property type="term" value="C:membrane"/>
    <property type="evidence" value="ECO:0007669"/>
    <property type="project" value="InterPro"/>
</dbReference>
<comment type="catalytic activity">
    <reaction evidence="8">
        <text>L-threonyl-[protein] + ATP = O-phospho-L-threonyl-[protein] + ADP + H(+)</text>
        <dbReference type="Rhea" id="RHEA:46608"/>
        <dbReference type="Rhea" id="RHEA-COMP:11060"/>
        <dbReference type="Rhea" id="RHEA-COMP:11605"/>
        <dbReference type="ChEBI" id="CHEBI:15378"/>
        <dbReference type="ChEBI" id="CHEBI:30013"/>
        <dbReference type="ChEBI" id="CHEBI:30616"/>
        <dbReference type="ChEBI" id="CHEBI:61977"/>
        <dbReference type="ChEBI" id="CHEBI:456216"/>
        <dbReference type="EC" id="2.7.11.1"/>
    </reaction>
</comment>
<dbReference type="PANTHER" id="PTHR11042:SF138">
    <property type="entry name" value="SERINE_THREONINE-PROTEIN KINASE IKS1-RELATED"/>
    <property type="match status" value="1"/>
</dbReference>
<feature type="compositionally biased region" description="Low complexity" evidence="10">
    <location>
        <begin position="573"/>
        <end position="582"/>
    </location>
</feature>
<feature type="compositionally biased region" description="Basic and acidic residues" evidence="10">
    <location>
        <begin position="66"/>
        <end position="76"/>
    </location>
</feature>
<dbReference type="Gene3D" id="3.30.200.20">
    <property type="entry name" value="Phosphorylase Kinase, domain 1"/>
    <property type="match status" value="1"/>
</dbReference>
<dbReference type="CDD" id="cd00180">
    <property type="entry name" value="PKc"/>
    <property type="match status" value="1"/>
</dbReference>
<organism evidence="12 13">
    <name type="scientific">Talaromyces pinophilus</name>
    <name type="common">Penicillium pinophilum</name>
    <dbReference type="NCBI Taxonomy" id="128442"/>
    <lineage>
        <taxon>Eukaryota</taxon>
        <taxon>Fungi</taxon>
        <taxon>Dikarya</taxon>
        <taxon>Ascomycota</taxon>
        <taxon>Pezizomycotina</taxon>
        <taxon>Eurotiomycetes</taxon>
        <taxon>Eurotiomycetidae</taxon>
        <taxon>Eurotiales</taxon>
        <taxon>Trichocomaceae</taxon>
        <taxon>Talaromyces</taxon>
        <taxon>Talaromyces sect. Talaromyces</taxon>
    </lineage>
</organism>
<comment type="catalytic activity">
    <reaction evidence="9">
        <text>L-seryl-[protein] + ATP = O-phospho-L-seryl-[protein] + ADP + H(+)</text>
        <dbReference type="Rhea" id="RHEA:17989"/>
        <dbReference type="Rhea" id="RHEA-COMP:9863"/>
        <dbReference type="Rhea" id="RHEA-COMP:11604"/>
        <dbReference type="ChEBI" id="CHEBI:15378"/>
        <dbReference type="ChEBI" id="CHEBI:29999"/>
        <dbReference type="ChEBI" id="CHEBI:30616"/>
        <dbReference type="ChEBI" id="CHEBI:83421"/>
        <dbReference type="ChEBI" id="CHEBI:456216"/>
        <dbReference type="EC" id="2.7.11.1"/>
    </reaction>
</comment>
<dbReference type="Gene3D" id="1.20.58.340">
    <property type="entry name" value="Magnesium transport protein CorA, transmembrane region"/>
    <property type="match status" value="1"/>
</dbReference>
<dbReference type="GO" id="GO:0005737">
    <property type="term" value="C:cytoplasm"/>
    <property type="evidence" value="ECO:0007669"/>
    <property type="project" value="TreeGrafter"/>
</dbReference>
<keyword evidence="13" id="KW-1185">Reference proteome</keyword>
<dbReference type="InterPro" id="IPR000719">
    <property type="entry name" value="Prot_kinase_dom"/>
</dbReference>
<feature type="compositionally biased region" description="Polar residues" evidence="10">
    <location>
        <begin position="1325"/>
        <end position="1334"/>
    </location>
</feature>
<protein>
    <recommendedName>
        <fullName evidence="1">non-specific serine/threonine protein kinase</fullName>
        <ecNumber evidence="1">2.7.11.1</ecNumber>
    </recommendedName>
</protein>
<evidence type="ECO:0000256" key="3">
    <source>
        <dbReference type="ARBA" id="ARBA00022679"/>
    </source>
</evidence>
<reference evidence="13" key="1">
    <citation type="journal article" date="2015" name="Genome Announc.">
        <title>Draft genome sequence of Talaromyces cellulolyticus strain Y-94, a source of lignocellulosic biomass-degrading enzymes.</title>
        <authorList>
            <person name="Fujii T."/>
            <person name="Koike H."/>
            <person name="Sawayama S."/>
            <person name="Yano S."/>
            <person name="Inoue H."/>
        </authorList>
    </citation>
    <scope>NUCLEOTIDE SEQUENCE [LARGE SCALE GENOMIC DNA]</scope>
    <source>
        <strain evidence="13">Y-94</strain>
    </source>
</reference>
<dbReference type="EC" id="2.7.11.1" evidence="1"/>
<keyword evidence="4" id="KW-0547">Nucleotide-binding</keyword>
<dbReference type="EMBL" id="DF933829">
    <property type="protein sequence ID" value="GAM38372.1"/>
    <property type="molecule type" value="Genomic_DNA"/>
</dbReference>
<feature type="region of interest" description="Disordered" evidence="10">
    <location>
        <begin position="1291"/>
        <end position="1345"/>
    </location>
</feature>
<evidence type="ECO:0000256" key="5">
    <source>
        <dbReference type="ARBA" id="ARBA00022777"/>
    </source>
</evidence>
<dbReference type="InterPro" id="IPR050339">
    <property type="entry name" value="CC_SR_Kinase"/>
</dbReference>
<comment type="similarity">
    <text evidence="7">Belongs to the protein kinase superfamily. Ser/Thr protein kinase family. GCN2 subfamily.</text>
</comment>
<keyword evidence="5" id="KW-0418">Kinase</keyword>
<dbReference type="InterPro" id="IPR008271">
    <property type="entry name" value="Ser/Thr_kinase_AS"/>
</dbReference>
<evidence type="ECO:0000256" key="8">
    <source>
        <dbReference type="ARBA" id="ARBA00047899"/>
    </source>
</evidence>
<evidence type="ECO:0000256" key="10">
    <source>
        <dbReference type="SAM" id="MobiDB-lite"/>
    </source>
</evidence>
<evidence type="ECO:0000256" key="1">
    <source>
        <dbReference type="ARBA" id="ARBA00012513"/>
    </source>
</evidence>
<dbReference type="InterPro" id="IPR011009">
    <property type="entry name" value="Kinase-like_dom_sf"/>
</dbReference>
<evidence type="ECO:0000313" key="13">
    <source>
        <dbReference type="Proteomes" id="UP000053095"/>
    </source>
</evidence>
<keyword evidence="6" id="KW-0067">ATP-binding</keyword>
<accession>A0A6V8HAA8</accession>